<reference evidence="10 11" key="1">
    <citation type="submission" date="2019-04" db="EMBL/GenBank/DDBJ databases">
        <title>Bacillus sediminilitoris sp. nov., isolated from a tidal flat sediment on the East China Sea.</title>
        <authorList>
            <person name="Wei Y."/>
            <person name="Mao H."/>
            <person name="Fang J."/>
        </authorList>
    </citation>
    <scope>NUCLEOTIDE SEQUENCE [LARGE SCALE GENOMIC DNA]</scope>
    <source>
        <strain evidence="10 11">DSL-17</strain>
    </source>
</reference>
<keyword evidence="5 7" id="KW-0067">ATP-binding</keyword>
<dbReference type="InterPro" id="IPR011611">
    <property type="entry name" value="PfkB_dom"/>
</dbReference>
<keyword evidence="2 7" id="KW-0808">Transferase</keyword>
<dbReference type="PANTHER" id="PTHR46566">
    <property type="entry name" value="1-PHOSPHOFRUCTOKINASE-RELATED"/>
    <property type="match status" value="1"/>
</dbReference>
<comment type="pathway">
    <text evidence="7">Carbohydrate metabolism; D-tagatose 6-phosphate degradation; D-glyceraldehyde 3-phosphate and glycerone phosphate from D-tagatose 6-phosphate: step 1/2.</text>
</comment>
<comment type="function">
    <text evidence="8">Catalyzes the ATP-dependent phosphorylation of fructose-l-phosphate to fructose-l,6-bisphosphate.</text>
</comment>
<gene>
    <name evidence="10" type="primary">pfkB</name>
    <name evidence="10" type="ORF">E6W99_02100</name>
</gene>
<dbReference type="GO" id="GO:0016052">
    <property type="term" value="P:carbohydrate catabolic process"/>
    <property type="evidence" value="ECO:0007669"/>
    <property type="project" value="UniProtKB-ARBA"/>
</dbReference>
<evidence type="ECO:0000256" key="5">
    <source>
        <dbReference type="ARBA" id="ARBA00022840"/>
    </source>
</evidence>
<dbReference type="InterPro" id="IPR029056">
    <property type="entry name" value="Ribokinase-like"/>
</dbReference>
<evidence type="ECO:0000256" key="2">
    <source>
        <dbReference type="ARBA" id="ARBA00022679"/>
    </source>
</evidence>
<dbReference type="InterPro" id="IPR017583">
    <property type="entry name" value="Tagatose/fructose_Pkinase"/>
</dbReference>
<dbReference type="Pfam" id="PF00294">
    <property type="entry name" value="PfkB"/>
    <property type="match status" value="1"/>
</dbReference>
<dbReference type="PANTHER" id="PTHR46566:SF1">
    <property type="entry name" value="1-PHOSPHOFRUCTOKINASE"/>
    <property type="match status" value="1"/>
</dbReference>
<dbReference type="GO" id="GO:0044281">
    <property type="term" value="P:small molecule metabolic process"/>
    <property type="evidence" value="ECO:0007669"/>
    <property type="project" value="UniProtKB-ARBA"/>
</dbReference>
<keyword evidence="4 8" id="KW-0418">Kinase</keyword>
<dbReference type="NCBIfam" id="TIGR03828">
    <property type="entry name" value="pfkB"/>
    <property type="match status" value="1"/>
</dbReference>
<evidence type="ECO:0000256" key="1">
    <source>
        <dbReference type="ARBA" id="ARBA00005380"/>
    </source>
</evidence>
<dbReference type="InterPro" id="IPR022463">
    <property type="entry name" value="1-PFruKinase"/>
</dbReference>
<comment type="similarity">
    <text evidence="7">Belongs to the carbohydrate kinase PfkB family. LacC subfamily.</text>
</comment>
<dbReference type="UniPathway" id="UPA00704">
    <property type="reaction ID" value="UER00715"/>
</dbReference>
<dbReference type="PROSITE" id="PS00583">
    <property type="entry name" value="PFKB_KINASES_1"/>
    <property type="match status" value="1"/>
</dbReference>
<dbReference type="GO" id="GO:0005524">
    <property type="term" value="F:ATP binding"/>
    <property type="evidence" value="ECO:0007669"/>
    <property type="project" value="UniProtKB-UniRule"/>
</dbReference>
<evidence type="ECO:0000313" key="11">
    <source>
        <dbReference type="Proteomes" id="UP000310334"/>
    </source>
</evidence>
<dbReference type="Proteomes" id="UP000310334">
    <property type="component" value="Unassembled WGS sequence"/>
</dbReference>
<evidence type="ECO:0000256" key="7">
    <source>
        <dbReference type="PIRNR" id="PIRNR000535"/>
    </source>
</evidence>
<comment type="catalytic activity">
    <reaction evidence="7">
        <text>D-tagatofuranose 6-phosphate + ATP = D-tagatofuranose 1,6-bisphosphate + ADP + H(+)</text>
        <dbReference type="Rhea" id="RHEA:12420"/>
        <dbReference type="ChEBI" id="CHEBI:15378"/>
        <dbReference type="ChEBI" id="CHEBI:30616"/>
        <dbReference type="ChEBI" id="CHEBI:58694"/>
        <dbReference type="ChEBI" id="CHEBI:58695"/>
        <dbReference type="ChEBI" id="CHEBI:456216"/>
        <dbReference type="EC" id="2.7.1.144"/>
    </reaction>
</comment>
<feature type="domain" description="Carbohydrate kinase PfkB" evidence="9">
    <location>
        <begin position="9"/>
        <end position="282"/>
    </location>
</feature>
<comment type="caution">
    <text evidence="10">The sequence shown here is derived from an EMBL/GenBank/DDBJ whole genome shotgun (WGS) entry which is preliminary data.</text>
</comment>
<dbReference type="GO" id="GO:0005988">
    <property type="term" value="P:lactose metabolic process"/>
    <property type="evidence" value="ECO:0007669"/>
    <property type="project" value="UniProtKB-KW"/>
</dbReference>
<dbReference type="NCBIfam" id="TIGR03168">
    <property type="entry name" value="1-PFK"/>
    <property type="match status" value="1"/>
</dbReference>
<comment type="catalytic activity">
    <reaction evidence="6 8">
        <text>beta-D-fructose 1-phosphate + ATP = beta-D-fructose 1,6-bisphosphate + ADP + H(+)</text>
        <dbReference type="Rhea" id="RHEA:14213"/>
        <dbReference type="ChEBI" id="CHEBI:15378"/>
        <dbReference type="ChEBI" id="CHEBI:30616"/>
        <dbReference type="ChEBI" id="CHEBI:32966"/>
        <dbReference type="ChEBI" id="CHEBI:138881"/>
        <dbReference type="ChEBI" id="CHEBI:456216"/>
        <dbReference type="EC" id="2.7.1.56"/>
    </reaction>
</comment>
<dbReference type="EMBL" id="SSNT01000001">
    <property type="protein sequence ID" value="THF83181.1"/>
    <property type="molecule type" value="Genomic_DNA"/>
</dbReference>
<dbReference type="InterPro" id="IPR002173">
    <property type="entry name" value="Carboh/pur_kinase_PfkB_CS"/>
</dbReference>
<dbReference type="EC" id="2.7.1.144" evidence="7"/>
<evidence type="ECO:0000259" key="9">
    <source>
        <dbReference type="Pfam" id="PF00294"/>
    </source>
</evidence>
<evidence type="ECO:0000256" key="8">
    <source>
        <dbReference type="RuleBase" id="RU369061"/>
    </source>
</evidence>
<dbReference type="CDD" id="cd01164">
    <property type="entry name" value="FruK_PfkB_like"/>
    <property type="match status" value="1"/>
</dbReference>
<dbReference type="GO" id="GO:2001059">
    <property type="term" value="P:D-tagatose 6-phosphate catabolic process"/>
    <property type="evidence" value="ECO:0007669"/>
    <property type="project" value="UniProtKB-UniPathway"/>
</dbReference>
<dbReference type="SUPFAM" id="SSF53613">
    <property type="entry name" value="Ribokinase-like"/>
    <property type="match status" value="1"/>
</dbReference>
<dbReference type="GO" id="GO:0005829">
    <property type="term" value="C:cytosol"/>
    <property type="evidence" value="ECO:0007669"/>
    <property type="project" value="TreeGrafter"/>
</dbReference>
<sequence length="303" mass="33016">MIYTVTLNPSVDYIVSVEHFEIGSLNRTAADTKFPGGKGINVSRVMNRLGVESNALGFIGGFTGTFVEDFLKNEHIQTNFIKVSGDTRINIKLKTEEETEINGQGPIITESHQEEFFEAFYKMNKDDIVVLAGSIPGTLPASIYKKIILICNEKGIKVVADVSGEALKQVVSEKPYLIKPNHHELGELFGTEIKSVEEALMYGKKLIEKGVKHVIVSLAEKGALLITEDYSYVANVPKGKVLNSVGAGDSVVGGFLSALSKNYSFEEAFKLGVAAGSATAFSLELCTKEKIEELLPHIQVKKV</sequence>
<evidence type="ECO:0000313" key="10">
    <source>
        <dbReference type="EMBL" id="THF83181.1"/>
    </source>
</evidence>
<evidence type="ECO:0000256" key="6">
    <source>
        <dbReference type="ARBA" id="ARBA00047745"/>
    </source>
</evidence>
<dbReference type="AlphaFoldDB" id="A0A4S4C5Y1"/>
<protein>
    <recommendedName>
        <fullName evidence="7">Tagatose-6-phosphate kinase</fullName>
        <ecNumber evidence="7">2.7.1.144</ecNumber>
    </recommendedName>
</protein>
<keyword evidence="3 7" id="KW-0547">Nucleotide-binding</keyword>
<comment type="similarity">
    <text evidence="1">Belongs to the carbohydrate kinase pfkB family.</text>
</comment>
<organism evidence="10 11">
    <name type="scientific">Metabacillus sediminilitoris</name>
    <dbReference type="NCBI Taxonomy" id="2567941"/>
    <lineage>
        <taxon>Bacteria</taxon>
        <taxon>Bacillati</taxon>
        <taxon>Bacillota</taxon>
        <taxon>Bacilli</taxon>
        <taxon>Bacillales</taxon>
        <taxon>Bacillaceae</taxon>
        <taxon>Metabacillus</taxon>
    </lineage>
</organism>
<dbReference type="Gene3D" id="3.40.1190.20">
    <property type="match status" value="1"/>
</dbReference>
<accession>A0A4S4C5Y1</accession>
<name>A0A4S4C5Y1_9BACI</name>
<dbReference type="GO" id="GO:0008662">
    <property type="term" value="F:1-phosphofructokinase activity"/>
    <property type="evidence" value="ECO:0007669"/>
    <property type="project" value="UniProtKB-UniRule"/>
</dbReference>
<evidence type="ECO:0000256" key="4">
    <source>
        <dbReference type="ARBA" id="ARBA00022777"/>
    </source>
</evidence>
<dbReference type="PIRSF" id="PIRSF000535">
    <property type="entry name" value="1PFK/6PFK/LacC"/>
    <property type="match status" value="1"/>
</dbReference>
<keyword evidence="7" id="KW-0423">Lactose metabolism</keyword>
<dbReference type="FunFam" id="3.40.1190.20:FF:000001">
    <property type="entry name" value="Phosphofructokinase"/>
    <property type="match status" value="1"/>
</dbReference>
<dbReference type="PROSITE" id="PS00584">
    <property type="entry name" value="PFKB_KINASES_2"/>
    <property type="match status" value="1"/>
</dbReference>
<evidence type="ECO:0000256" key="3">
    <source>
        <dbReference type="ARBA" id="ARBA00022741"/>
    </source>
</evidence>
<proteinExistence type="inferred from homology"/>
<dbReference type="OrthoDB" id="9801219at2"/>
<dbReference type="GO" id="GO:0009024">
    <property type="term" value="F:tagatose-6-phosphate kinase activity"/>
    <property type="evidence" value="ECO:0007669"/>
    <property type="project" value="UniProtKB-EC"/>
</dbReference>
<keyword evidence="11" id="KW-1185">Reference proteome</keyword>
<dbReference type="RefSeq" id="WP_136351415.1">
    <property type="nucleotide sequence ID" value="NZ_CP046266.1"/>
</dbReference>